<evidence type="ECO:0000256" key="2">
    <source>
        <dbReference type="ARBA" id="ARBA00017260"/>
    </source>
</evidence>
<dbReference type="Proteomes" id="UP000004371">
    <property type="component" value="Unassembled WGS sequence"/>
</dbReference>
<evidence type="ECO:0000259" key="6">
    <source>
        <dbReference type="PROSITE" id="PS50894"/>
    </source>
</evidence>
<dbReference type="Gene3D" id="1.20.120.160">
    <property type="entry name" value="HPT domain"/>
    <property type="match status" value="1"/>
</dbReference>
<dbReference type="GO" id="GO:0000160">
    <property type="term" value="P:phosphorelay signal transduction system"/>
    <property type="evidence" value="ECO:0007669"/>
    <property type="project" value="UniProtKB-KW"/>
</dbReference>
<evidence type="ECO:0000313" key="7">
    <source>
        <dbReference type="EMBL" id="EGA65737.1"/>
    </source>
</evidence>
<keyword evidence="4" id="KW-0902">Two-component regulatory system</keyword>
<evidence type="ECO:0000256" key="4">
    <source>
        <dbReference type="ARBA" id="ARBA00023012"/>
    </source>
</evidence>
<dbReference type="STRING" id="945543.VIBR0546_21680"/>
<keyword evidence="8" id="KW-1185">Reference proteome</keyword>
<dbReference type="Pfam" id="PF01627">
    <property type="entry name" value="Hpt"/>
    <property type="match status" value="1"/>
</dbReference>
<keyword evidence="3 5" id="KW-0597">Phosphoprotein</keyword>
<dbReference type="eggNOG" id="COG2198">
    <property type="taxonomic scope" value="Bacteria"/>
</dbReference>
<evidence type="ECO:0000256" key="1">
    <source>
        <dbReference type="ARBA" id="ARBA00011245"/>
    </source>
</evidence>
<dbReference type="EMBL" id="AEVS01000062">
    <property type="protein sequence ID" value="EGA65737.1"/>
    <property type="molecule type" value="Genomic_DNA"/>
</dbReference>
<sequence>MDILNQIKIERLAGEIGQENVPVLLEIFLNELAMYIERLSQLEGEELQDYLKEISHALKSSAASFGAEALCHYSIEVDAMAKTGAMSELAGCKGQMLSLLDETEQRYKQLLTQ</sequence>
<dbReference type="SUPFAM" id="SSF47226">
    <property type="entry name" value="Histidine-containing phosphotransfer domain, HPT domain"/>
    <property type="match status" value="1"/>
</dbReference>
<dbReference type="InterPro" id="IPR008207">
    <property type="entry name" value="Sig_transdc_His_kin_Hpt_dom"/>
</dbReference>
<dbReference type="InterPro" id="IPR053403">
    <property type="entry name" value="QS_phosphorelay_intermediate"/>
</dbReference>
<comment type="caution">
    <text evidence="7">The sequence shown here is derived from an EMBL/GenBank/DDBJ whole genome shotgun (WGS) entry which is preliminary data.</text>
</comment>
<protein>
    <recommendedName>
        <fullName evidence="2">Phosphorelay protein LuxU</fullName>
    </recommendedName>
</protein>
<evidence type="ECO:0000256" key="3">
    <source>
        <dbReference type="ARBA" id="ARBA00022553"/>
    </source>
</evidence>
<evidence type="ECO:0000256" key="5">
    <source>
        <dbReference type="PROSITE-ProRule" id="PRU00110"/>
    </source>
</evidence>
<proteinExistence type="predicted"/>
<dbReference type="InterPro" id="IPR036641">
    <property type="entry name" value="HPT_dom_sf"/>
</dbReference>
<reference evidence="7 8" key="1">
    <citation type="journal article" date="2012" name="Int. J. Syst. Evol. Microbiol.">
        <title>Vibrio caribbeanicus sp. nov., isolated from the marine sponge Scleritoderma cyanea.</title>
        <authorList>
            <person name="Hoffmann M."/>
            <person name="Monday S.R."/>
            <person name="Allard M.W."/>
            <person name="Strain E.A."/>
            <person name="Whittaker P."/>
            <person name="Naum M."/>
            <person name="McCarthy P.J."/>
            <person name="Lopez J.V."/>
            <person name="Fischer M."/>
            <person name="Brown E.W."/>
        </authorList>
    </citation>
    <scope>NUCLEOTIDE SEQUENCE [LARGE SCALE GENOMIC DNA]</scope>
    <source>
        <strain evidence="7 8">LMG 20546</strain>
    </source>
</reference>
<dbReference type="OrthoDB" id="6313555at2"/>
<dbReference type="PROSITE" id="PS50894">
    <property type="entry name" value="HPT"/>
    <property type="match status" value="1"/>
</dbReference>
<organism evidence="7 8">
    <name type="scientific">Vibrio brasiliensis LMG 20546</name>
    <dbReference type="NCBI Taxonomy" id="945543"/>
    <lineage>
        <taxon>Bacteria</taxon>
        <taxon>Pseudomonadati</taxon>
        <taxon>Pseudomonadota</taxon>
        <taxon>Gammaproteobacteria</taxon>
        <taxon>Vibrionales</taxon>
        <taxon>Vibrionaceae</taxon>
        <taxon>Vibrio</taxon>
        <taxon>Vibrio oreintalis group</taxon>
    </lineage>
</organism>
<name>E8LU72_9VIBR</name>
<feature type="modified residue" description="Phosphohistidine" evidence="5">
    <location>
        <position position="56"/>
    </location>
</feature>
<evidence type="ECO:0000313" key="8">
    <source>
        <dbReference type="Proteomes" id="UP000004371"/>
    </source>
</evidence>
<comment type="subunit">
    <text evidence="1">Monomer.</text>
</comment>
<gene>
    <name evidence="7" type="ORF">VIBR0546_21680</name>
</gene>
<dbReference type="RefSeq" id="WP_006879383.1">
    <property type="nucleotide sequence ID" value="NZ_AEVS01000062.1"/>
</dbReference>
<dbReference type="AlphaFoldDB" id="E8LU72"/>
<dbReference type="GO" id="GO:0004672">
    <property type="term" value="F:protein kinase activity"/>
    <property type="evidence" value="ECO:0007669"/>
    <property type="project" value="UniProtKB-ARBA"/>
</dbReference>
<feature type="domain" description="HPt" evidence="6">
    <location>
        <begin position="17"/>
        <end position="113"/>
    </location>
</feature>
<dbReference type="NCBIfam" id="NF041948">
    <property type="entry name" value="Phrelay_LuxU_Vib"/>
    <property type="match status" value="1"/>
</dbReference>
<accession>E8LU72</accession>